<dbReference type="RefSeq" id="WP_115946928.1">
    <property type="nucleotide sequence ID" value="NZ_QRDL01000008.1"/>
</dbReference>
<dbReference type="InterPro" id="IPR043427">
    <property type="entry name" value="YscJ/FliF"/>
</dbReference>
<dbReference type="InterPro" id="IPR006182">
    <property type="entry name" value="FliF_N_dom"/>
</dbReference>
<dbReference type="InterPro" id="IPR045851">
    <property type="entry name" value="AMP-bd_C_sf"/>
</dbReference>
<keyword evidence="6 8" id="KW-0998">Cell outer membrane</keyword>
<dbReference type="Gene3D" id="3.30.70.1530">
    <property type="entry name" value="Hypothetical protein rpa1041"/>
    <property type="match status" value="1"/>
</dbReference>
<evidence type="ECO:0000256" key="2">
    <source>
        <dbReference type="ARBA" id="ARBA00009509"/>
    </source>
</evidence>
<dbReference type="Proteomes" id="UP000256988">
    <property type="component" value="Unassembled WGS sequence"/>
</dbReference>
<comment type="similarity">
    <text evidence="2 8">Belongs to the YscJ lipoprotein family.</text>
</comment>
<dbReference type="EMBL" id="QRDL01000008">
    <property type="protein sequence ID" value="RED00363.1"/>
    <property type="molecule type" value="Genomic_DNA"/>
</dbReference>
<name>A0A3D9EB58_ECTOL</name>
<comment type="subcellular location">
    <subcellularLocation>
        <location evidence="1">Cell outer membrane</location>
        <topology evidence="1">Lipid-anchor</topology>
    </subcellularLocation>
</comment>
<dbReference type="PRINTS" id="PR01338">
    <property type="entry name" value="TYPE3OMKPROT"/>
</dbReference>
<evidence type="ECO:0000313" key="10">
    <source>
        <dbReference type="EMBL" id="RED00363.1"/>
    </source>
</evidence>
<evidence type="ECO:0000256" key="8">
    <source>
        <dbReference type="RuleBase" id="RU364102"/>
    </source>
</evidence>
<dbReference type="InterPro" id="IPR003282">
    <property type="entry name" value="T3SS_SctJ"/>
</dbReference>
<evidence type="ECO:0000256" key="4">
    <source>
        <dbReference type="ARBA" id="ARBA00023136"/>
    </source>
</evidence>
<evidence type="ECO:0000313" key="11">
    <source>
        <dbReference type="Proteomes" id="UP000256988"/>
    </source>
</evidence>
<keyword evidence="8" id="KW-1133">Transmembrane helix</keyword>
<dbReference type="GO" id="GO:0009279">
    <property type="term" value="C:cell outer membrane"/>
    <property type="evidence" value="ECO:0007669"/>
    <property type="project" value="UniProtKB-SubCell"/>
</dbReference>
<proteinExistence type="inferred from homology"/>
<evidence type="ECO:0000256" key="3">
    <source>
        <dbReference type="ARBA" id="ARBA00022729"/>
    </source>
</evidence>
<dbReference type="PANTHER" id="PTHR30046">
    <property type="entry name" value="FLAGELLAR M-RING PROTEIN"/>
    <property type="match status" value="1"/>
</dbReference>
<accession>A0A3D9EB58</accession>
<evidence type="ECO:0000259" key="9">
    <source>
        <dbReference type="Pfam" id="PF01514"/>
    </source>
</evidence>
<dbReference type="GO" id="GO:0009306">
    <property type="term" value="P:protein secretion"/>
    <property type="evidence" value="ECO:0007669"/>
    <property type="project" value="InterPro"/>
</dbReference>
<keyword evidence="5 8" id="KW-0564">Palmitate</keyword>
<keyword evidence="3 8" id="KW-0732">Signal</keyword>
<comment type="caution">
    <text evidence="10">The sequence shown here is derived from an EMBL/GenBank/DDBJ whole genome shotgun (WGS) entry which is preliminary data.</text>
</comment>
<dbReference type="AlphaFoldDB" id="A0A3D9EB58"/>
<reference evidence="10 11" key="1">
    <citation type="submission" date="2018-07" db="EMBL/GenBank/DDBJ databases">
        <title>Genome sequencing of rice bacterial endophytes.</title>
        <authorList>
            <person name="Venturi V."/>
        </authorList>
    </citation>
    <scope>NUCLEOTIDE SEQUENCE [LARGE SCALE GENOMIC DNA]</scope>
    <source>
        <strain evidence="10 11">AG1002</strain>
    </source>
</reference>
<sequence>MSTAWLRRCLLLLCLALHGCGGTTLYTDLSEREANTMAAALLRAGIAVERQAQDDGKVTLRVDEARLAEAVHILNEAGLPESRFDNLGQVFKNNGLVSSPMQERAQMIYALSQELAHSISEIDGIRSARVHVVLPDNDLLKRVISPSSASVLVRYGKGTDIGLLLPQIKTLVARGIAGLTYENVSVTAIEAVEPQPSKAPVIQQFLGLQLTASSLPWARTLASSVLLLVLGLAAALAWSLGRRRSRSAAPVVYSLEPRE</sequence>
<feature type="domain" description="Flagellar M-ring N-terminal" evidence="9">
    <location>
        <begin position="23"/>
        <end position="187"/>
    </location>
</feature>
<feature type="signal peptide" evidence="8">
    <location>
        <begin position="1"/>
        <end position="19"/>
    </location>
</feature>
<dbReference type="Gene3D" id="3.30.300.30">
    <property type="match status" value="1"/>
</dbReference>
<dbReference type="PANTHER" id="PTHR30046:SF2">
    <property type="entry name" value="YOP PROTEINS TRANSLOCATION LIPOPROTEIN J"/>
    <property type="match status" value="1"/>
</dbReference>
<evidence type="ECO:0000256" key="5">
    <source>
        <dbReference type="ARBA" id="ARBA00023139"/>
    </source>
</evidence>
<evidence type="ECO:0000256" key="1">
    <source>
        <dbReference type="ARBA" id="ARBA00004459"/>
    </source>
</evidence>
<gene>
    <name evidence="10" type="ORF">DFO60_4517</name>
</gene>
<keyword evidence="4 8" id="KW-0472">Membrane</keyword>
<dbReference type="Pfam" id="PF01514">
    <property type="entry name" value="YscJ_FliF"/>
    <property type="match status" value="1"/>
</dbReference>
<evidence type="ECO:0000256" key="6">
    <source>
        <dbReference type="ARBA" id="ARBA00023237"/>
    </source>
</evidence>
<evidence type="ECO:0000256" key="7">
    <source>
        <dbReference type="ARBA" id="ARBA00023288"/>
    </source>
</evidence>
<organism evidence="10 11">
    <name type="scientific">Ectopseudomonas oleovorans</name>
    <name type="common">Pseudomonas oleovorans</name>
    <dbReference type="NCBI Taxonomy" id="301"/>
    <lineage>
        <taxon>Bacteria</taxon>
        <taxon>Pseudomonadati</taxon>
        <taxon>Pseudomonadota</taxon>
        <taxon>Gammaproteobacteria</taxon>
        <taxon>Pseudomonadales</taxon>
        <taxon>Pseudomonadaceae</taxon>
        <taxon>Ectopseudomonas</taxon>
    </lineage>
</organism>
<protein>
    <recommendedName>
        <fullName evidence="8">Lipoprotein</fullName>
    </recommendedName>
</protein>
<dbReference type="NCBIfam" id="TIGR02544">
    <property type="entry name" value="III_secr_YscJ"/>
    <property type="match status" value="1"/>
</dbReference>
<keyword evidence="7 8" id="KW-0449">Lipoprotein</keyword>
<keyword evidence="8" id="KW-0812">Transmembrane</keyword>
<feature type="transmembrane region" description="Helical" evidence="8">
    <location>
        <begin position="217"/>
        <end position="238"/>
    </location>
</feature>
<feature type="chain" id="PRO_5017494433" description="Lipoprotein" evidence="8">
    <location>
        <begin position="20"/>
        <end position="259"/>
    </location>
</feature>